<gene>
    <name evidence="3" type="ORF">A4U43_C01F25390</name>
</gene>
<dbReference type="AlphaFoldDB" id="A0A5P1FSA9"/>
<organism evidence="3 4">
    <name type="scientific">Asparagus officinalis</name>
    <name type="common">Garden asparagus</name>
    <dbReference type="NCBI Taxonomy" id="4686"/>
    <lineage>
        <taxon>Eukaryota</taxon>
        <taxon>Viridiplantae</taxon>
        <taxon>Streptophyta</taxon>
        <taxon>Embryophyta</taxon>
        <taxon>Tracheophyta</taxon>
        <taxon>Spermatophyta</taxon>
        <taxon>Magnoliopsida</taxon>
        <taxon>Liliopsida</taxon>
        <taxon>Asparagales</taxon>
        <taxon>Asparagaceae</taxon>
        <taxon>Asparagoideae</taxon>
        <taxon>Asparagus</taxon>
    </lineage>
</organism>
<sequence length="201" mass="22184">MEWVWTTYLKLLEEVTSLRADRGVDSKRAEETSAPSAFEVDGLRRELEESKRKARRLEEALWEMDHAMVLVEIEKEAAVHVIRQLDSCSARQASGEVHSLRGVAPAVEVAKVRALVEEANGLSLMPKPSCMIGNEPVGNSGGVEEQAAPPPASTTGEVSKEEEEIMPFRHWTLEPDPRFWVNAKIGSVVGPLFAQEGNPRG</sequence>
<feature type="coiled-coil region" evidence="1">
    <location>
        <begin position="40"/>
        <end position="67"/>
    </location>
</feature>
<proteinExistence type="predicted"/>
<accession>A0A5P1FSA9</accession>
<name>A0A5P1FSA9_ASPOF</name>
<dbReference type="Gramene" id="ONK81108">
    <property type="protein sequence ID" value="ONK81108"/>
    <property type="gene ID" value="A4U43_C01F25390"/>
</dbReference>
<evidence type="ECO:0000256" key="1">
    <source>
        <dbReference type="SAM" id="Coils"/>
    </source>
</evidence>
<dbReference type="EMBL" id="CM007381">
    <property type="protein sequence ID" value="ONK81108.1"/>
    <property type="molecule type" value="Genomic_DNA"/>
</dbReference>
<evidence type="ECO:0000313" key="4">
    <source>
        <dbReference type="Proteomes" id="UP000243459"/>
    </source>
</evidence>
<keyword evidence="1" id="KW-0175">Coiled coil</keyword>
<keyword evidence="4" id="KW-1185">Reference proteome</keyword>
<dbReference type="Proteomes" id="UP000243459">
    <property type="component" value="Chromosome 1"/>
</dbReference>
<protein>
    <submittedName>
        <fullName evidence="3">Uncharacterized protein</fullName>
    </submittedName>
</protein>
<evidence type="ECO:0000256" key="2">
    <source>
        <dbReference type="SAM" id="MobiDB-lite"/>
    </source>
</evidence>
<reference evidence="4" key="1">
    <citation type="journal article" date="2017" name="Nat. Commun.">
        <title>The asparagus genome sheds light on the origin and evolution of a young Y chromosome.</title>
        <authorList>
            <person name="Harkess A."/>
            <person name="Zhou J."/>
            <person name="Xu C."/>
            <person name="Bowers J.E."/>
            <person name="Van der Hulst R."/>
            <person name="Ayyampalayam S."/>
            <person name="Mercati F."/>
            <person name="Riccardi P."/>
            <person name="McKain M.R."/>
            <person name="Kakrana A."/>
            <person name="Tang H."/>
            <person name="Ray J."/>
            <person name="Groenendijk J."/>
            <person name="Arikit S."/>
            <person name="Mathioni S.M."/>
            <person name="Nakano M."/>
            <person name="Shan H."/>
            <person name="Telgmann-Rauber A."/>
            <person name="Kanno A."/>
            <person name="Yue Z."/>
            <person name="Chen H."/>
            <person name="Li W."/>
            <person name="Chen Y."/>
            <person name="Xu X."/>
            <person name="Zhang Y."/>
            <person name="Luo S."/>
            <person name="Chen H."/>
            <person name="Gao J."/>
            <person name="Mao Z."/>
            <person name="Pires J.C."/>
            <person name="Luo M."/>
            <person name="Kudrna D."/>
            <person name="Wing R.A."/>
            <person name="Meyers B.C."/>
            <person name="Yi K."/>
            <person name="Kong H."/>
            <person name="Lavrijsen P."/>
            <person name="Sunseri F."/>
            <person name="Falavigna A."/>
            <person name="Ye Y."/>
            <person name="Leebens-Mack J.H."/>
            <person name="Chen G."/>
        </authorList>
    </citation>
    <scope>NUCLEOTIDE SEQUENCE [LARGE SCALE GENOMIC DNA]</scope>
    <source>
        <strain evidence="4">cv. DH0086</strain>
    </source>
</reference>
<evidence type="ECO:0000313" key="3">
    <source>
        <dbReference type="EMBL" id="ONK81108.1"/>
    </source>
</evidence>
<feature type="region of interest" description="Disordered" evidence="2">
    <location>
        <begin position="135"/>
        <end position="161"/>
    </location>
</feature>